<feature type="region of interest" description="Disordered" evidence="1">
    <location>
        <begin position="32"/>
        <end position="67"/>
    </location>
</feature>
<protein>
    <submittedName>
        <fullName evidence="2">Uncharacterized protein</fullName>
    </submittedName>
</protein>
<organism evidence="2 3">
    <name type="scientific">Robertkochia marina</name>
    <dbReference type="NCBI Taxonomy" id="1227945"/>
    <lineage>
        <taxon>Bacteria</taxon>
        <taxon>Pseudomonadati</taxon>
        <taxon>Bacteroidota</taxon>
        <taxon>Flavobacteriia</taxon>
        <taxon>Flavobacteriales</taxon>
        <taxon>Flavobacteriaceae</taxon>
        <taxon>Robertkochia</taxon>
    </lineage>
</organism>
<proteinExistence type="predicted"/>
<gene>
    <name evidence="2" type="ORF">E7Z59_13140</name>
</gene>
<evidence type="ECO:0000313" key="3">
    <source>
        <dbReference type="Proteomes" id="UP000305939"/>
    </source>
</evidence>
<dbReference type="AlphaFoldDB" id="A0A4S3LYR6"/>
<dbReference type="Proteomes" id="UP000305939">
    <property type="component" value="Unassembled WGS sequence"/>
</dbReference>
<dbReference type="EMBL" id="SSMC01000003">
    <property type="protein sequence ID" value="THD66722.1"/>
    <property type="molecule type" value="Genomic_DNA"/>
</dbReference>
<sequence>MKTLSRFGMALILSIVLCNCSIQDDDILANGQDQYPGDQWEYDEYPTGGEEPSDSVPDQDSTDNNYPELKGYPKHLKQYQNGILEFEAIYYFRADGQIAKIKYGYPNASSGTFTDEFHYDAAGRLVKLEGWDVYNFYWTNGQITKASLYNAAWYGTINIYYEYNDKGQITARTDDYVDASFMSKYTYSYYEDGNLKTIEEHGKINNSGEMMKLTSKSFEGYTEYQNSFLEFVIIPGKIVQEHFPLKMEHKNFQSPSTDYSENYQYTYDTEGKVIAKETTGQKVVYEYY</sequence>
<feature type="compositionally biased region" description="Polar residues" evidence="1">
    <location>
        <begin position="56"/>
        <end position="65"/>
    </location>
</feature>
<dbReference type="RefSeq" id="WP_136336792.1">
    <property type="nucleotide sequence ID" value="NZ_QXMP01000011.1"/>
</dbReference>
<reference evidence="2 3" key="1">
    <citation type="submission" date="2019-04" db="EMBL/GenBank/DDBJ databases">
        <title>Draft genome sequence of Robertkochia marina CC-AMO-30D.</title>
        <authorList>
            <person name="Hameed A."/>
            <person name="Lin S.-Y."/>
            <person name="Shahina M."/>
            <person name="Lai W.-A."/>
            <person name="Young C.-C."/>
        </authorList>
    </citation>
    <scope>NUCLEOTIDE SEQUENCE [LARGE SCALE GENOMIC DNA]</scope>
    <source>
        <strain evidence="2 3">CC-AMO-30D</strain>
    </source>
</reference>
<dbReference type="OrthoDB" id="1440742at2"/>
<keyword evidence="3" id="KW-1185">Reference proteome</keyword>
<evidence type="ECO:0000313" key="2">
    <source>
        <dbReference type="EMBL" id="THD66722.1"/>
    </source>
</evidence>
<evidence type="ECO:0000256" key="1">
    <source>
        <dbReference type="SAM" id="MobiDB-lite"/>
    </source>
</evidence>
<comment type="caution">
    <text evidence="2">The sequence shown here is derived from an EMBL/GenBank/DDBJ whole genome shotgun (WGS) entry which is preliminary data.</text>
</comment>
<name>A0A4S3LYR6_9FLAO</name>
<dbReference type="Gene3D" id="2.180.10.10">
    <property type="entry name" value="RHS repeat-associated core"/>
    <property type="match status" value="1"/>
</dbReference>
<accession>A0A4S3LYR6</accession>